<dbReference type="Pfam" id="PF20606">
    <property type="entry name" value="DUF6799"/>
    <property type="match status" value="1"/>
</dbReference>
<comment type="caution">
    <text evidence="4">The sequence shown here is derived from an EMBL/GenBank/DDBJ whole genome shotgun (WGS) entry which is preliminary data.</text>
</comment>
<dbReference type="RefSeq" id="WP_150417082.1">
    <property type="nucleotide sequence ID" value="NZ_VYQF01000014.1"/>
</dbReference>
<name>A0A5J5IBJ2_9BACT</name>
<evidence type="ECO:0000313" key="4">
    <source>
        <dbReference type="EMBL" id="KAA9034535.1"/>
    </source>
</evidence>
<feature type="region of interest" description="Disordered" evidence="1">
    <location>
        <begin position="96"/>
        <end position="119"/>
    </location>
</feature>
<gene>
    <name evidence="4" type="ORF">FW778_22120</name>
</gene>
<dbReference type="AlphaFoldDB" id="A0A5J5IBJ2"/>
<proteinExistence type="predicted"/>
<reference evidence="4 5" key="1">
    <citation type="submission" date="2019-09" db="EMBL/GenBank/DDBJ databases">
        <title>Draft genome sequence of Ginsengibacter sp. BR5-29.</title>
        <authorList>
            <person name="Im W.-T."/>
        </authorList>
    </citation>
    <scope>NUCLEOTIDE SEQUENCE [LARGE SCALE GENOMIC DNA]</scope>
    <source>
        <strain evidence="4 5">BR5-29</strain>
    </source>
</reference>
<dbReference type="Proteomes" id="UP000326903">
    <property type="component" value="Unassembled WGS sequence"/>
</dbReference>
<dbReference type="EMBL" id="VYQF01000014">
    <property type="protein sequence ID" value="KAA9034535.1"/>
    <property type="molecule type" value="Genomic_DNA"/>
</dbReference>
<sequence length="119" mass="12699">MKKVLIALFALGLTSGSFAQDSTNGMSNMSQMHTMQNADGVIMKNGKVLQRRAGQVAVLTQNLVLADGTTVMPAGTVKMKDGTTITMQEGDYFKMDGTKGNVKTDQNSMSGKMQTDTAK</sequence>
<accession>A0A5J5IBJ2</accession>
<feature type="signal peptide" evidence="2">
    <location>
        <begin position="1"/>
        <end position="19"/>
    </location>
</feature>
<protein>
    <recommendedName>
        <fullName evidence="3">DUF6799 domain-containing protein</fullName>
    </recommendedName>
</protein>
<evidence type="ECO:0000313" key="5">
    <source>
        <dbReference type="Proteomes" id="UP000326903"/>
    </source>
</evidence>
<dbReference type="InterPro" id="IPR046478">
    <property type="entry name" value="DUF6799"/>
</dbReference>
<feature type="compositionally biased region" description="Polar residues" evidence="1">
    <location>
        <begin position="101"/>
        <end position="119"/>
    </location>
</feature>
<organism evidence="4 5">
    <name type="scientific">Ginsengibacter hankyongi</name>
    <dbReference type="NCBI Taxonomy" id="2607284"/>
    <lineage>
        <taxon>Bacteria</taxon>
        <taxon>Pseudomonadati</taxon>
        <taxon>Bacteroidota</taxon>
        <taxon>Chitinophagia</taxon>
        <taxon>Chitinophagales</taxon>
        <taxon>Chitinophagaceae</taxon>
        <taxon>Ginsengibacter</taxon>
    </lineage>
</organism>
<evidence type="ECO:0000256" key="2">
    <source>
        <dbReference type="SAM" id="SignalP"/>
    </source>
</evidence>
<evidence type="ECO:0000259" key="3">
    <source>
        <dbReference type="Pfam" id="PF20606"/>
    </source>
</evidence>
<keyword evidence="2" id="KW-0732">Signal</keyword>
<feature type="chain" id="PRO_5023822497" description="DUF6799 domain-containing protein" evidence="2">
    <location>
        <begin position="20"/>
        <end position="119"/>
    </location>
</feature>
<feature type="domain" description="DUF6799" evidence="3">
    <location>
        <begin position="39"/>
        <end position="98"/>
    </location>
</feature>
<keyword evidence="5" id="KW-1185">Reference proteome</keyword>
<evidence type="ECO:0000256" key="1">
    <source>
        <dbReference type="SAM" id="MobiDB-lite"/>
    </source>
</evidence>